<gene>
    <name evidence="2" type="primary">Gm13583</name>
</gene>
<feature type="non-terminal residue" evidence="1">
    <location>
        <position position="1"/>
    </location>
</feature>
<evidence type="ECO:0000313" key="1">
    <source>
        <dbReference type="EMBL" id="AAH23004.1"/>
    </source>
</evidence>
<organism evidence="1">
    <name type="scientific">Mus musculus</name>
    <name type="common">Mouse</name>
    <dbReference type="NCBI Taxonomy" id="10090"/>
    <lineage>
        <taxon>Eukaryota</taxon>
        <taxon>Metazoa</taxon>
        <taxon>Chordata</taxon>
        <taxon>Craniata</taxon>
        <taxon>Vertebrata</taxon>
        <taxon>Euteleostomi</taxon>
        <taxon>Mammalia</taxon>
        <taxon>Eutheria</taxon>
        <taxon>Euarchontoglires</taxon>
        <taxon>Glires</taxon>
        <taxon>Rodentia</taxon>
        <taxon>Myomorpha</taxon>
        <taxon>Muroidea</taxon>
        <taxon>Muridae</taxon>
        <taxon>Murinae</taxon>
        <taxon>Mus</taxon>
        <taxon>Mus</taxon>
    </lineage>
</organism>
<accession>Q8R1W4</accession>
<reference evidence="1" key="1">
    <citation type="submission" date="2002-02" db="EMBL/GenBank/DDBJ databases">
        <authorList>
            <person name="Strausberg R."/>
        </authorList>
    </citation>
    <scope>NUCLEOTIDE SEQUENCE</scope>
    <source>
        <tissue evidence="1">Eye</tissue>
    </source>
</reference>
<proteinExistence type="evidence at transcript level"/>
<dbReference type="EMBL" id="BC023004">
    <property type="protein sequence ID" value="AAH23004.1"/>
    <property type="molecule type" value="mRNA"/>
</dbReference>
<name>Q8R1W4_MOUSE</name>
<dbReference type="AlphaFoldDB" id="Q8R1W4"/>
<protein>
    <submittedName>
        <fullName evidence="1">Uncharacterized protein</fullName>
    </submittedName>
</protein>
<dbReference type="AGR" id="MGI:3650462"/>
<evidence type="ECO:0000313" key="2">
    <source>
        <dbReference type="MGI" id="MGI:3650462"/>
    </source>
</evidence>
<sequence>SAQAVRNGAVAKHGQAHRSRFLVPALDSMNLTSAASFMSA</sequence>
<dbReference type="MGI" id="MGI:3650462">
    <property type="gene designation" value="Gm13583"/>
</dbReference>